<keyword evidence="1" id="KW-0812">Transmembrane</keyword>
<dbReference type="EMBL" id="JAAXOO010000002">
    <property type="protein sequence ID" value="NKY32919.1"/>
    <property type="molecule type" value="Genomic_DNA"/>
</dbReference>
<dbReference type="AlphaFoldDB" id="A0A846XCP6"/>
<gene>
    <name evidence="2" type="ORF">HGA13_07510</name>
</gene>
<feature type="transmembrane region" description="Helical" evidence="1">
    <location>
        <begin position="18"/>
        <end position="37"/>
    </location>
</feature>
<evidence type="ECO:0000313" key="2">
    <source>
        <dbReference type="EMBL" id="NKY32919.1"/>
    </source>
</evidence>
<sequence length="47" mass="5057">MLADGRVRRQPAADVNRLIVVAGFVAVAVTFAGLRLAGLRARHRTDV</sequence>
<dbReference type="Proteomes" id="UP000565715">
    <property type="component" value="Unassembled WGS sequence"/>
</dbReference>
<evidence type="ECO:0000256" key="1">
    <source>
        <dbReference type="SAM" id="Phobius"/>
    </source>
</evidence>
<keyword evidence="1" id="KW-0472">Membrane</keyword>
<evidence type="ECO:0000313" key="3">
    <source>
        <dbReference type="Proteomes" id="UP000565715"/>
    </source>
</evidence>
<comment type="caution">
    <text evidence="2">The sequence shown here is derived from an EMBL/GenBank/DDBJ whole genome shotgun (WGS) entry which is preliminary data.</text>
</comment>
<keyword evidence="1" id="KW-1133">Transmembrane helix</keyword>
<accession>A0A846XCP6</accession>
<name>A0A846XCP6_9NOCA</name>
<dbReference type="RefSeq" id="WP_157113011.1">
    <property type="nucleotide sequence ID" value="NZ_JAAXOO010000002.1"/>
</dbReference>
<proteinExistence type="predicted"/>
<protein>
    <submittedName>
        <fullName evidence="2">Uncharacterized protein</fullName>
    </submittedName>
</protein>
<organism evidence="2 3">
    <name type="scientific">Nocardia speluncae</name>
    <dbReference type="NCBI Taxonomy" id="419477"/>
    <lineage>
        <taxon>Bacteria</taxon>
        <taxon>Bacillati</taxon>
        <taxon>Actinomycetota</taxon>
        <taxon>Actinomycetes</taxon>
        <taxon>Mycobacteriales</taxon>
        <taxon>Nocardiaceae</taxon>
        <taxon>Nocardia</taxon>
    </lineage>
</organism>
<keyword evidence="3" id="KW-1185">Reference proteome</keyword>
<reference evidence="2 3" key="1">
    <citation type="submission" date="2020-04" db="EMBL/GenBank/DDBJ databases">
        <title>MicrobeNet Type strains.</title>
        <authorList>
            <person name="Nicholson A.C."/>
        </authorList>
    </citation>
    <scope>NUCLEOTIDE SEQUENCE [LARGE SCALE GENOMIC DNA]</scope>
    <source>
        <strain evidence="2 3">DSM 45078</strain>
    </source>
</reference>